<evidence type="ECO:0000256" key="2">
    <source>
        <dbReference type="ARBA" id="ARBA00022618"/>
    </source>
</evidence>
<dbReference type="KEGG" id="lbe:MOO44_06595"/>
<gene>
    <name evidence="5 6" type="primary">scpB</name>
    <name evidence="6" type="ORF">MOO44_06595</name>
</gene>
<dbReference type="Proteomes" id="UP000831181">
    <property type="component" value="Chromosome"/>
</dbReference>
<comment type="similarity">
    <text evidence="5">Belongs to the ScpB family.</text>
</comment>
<dbReference type="EMBL" id="CP093361">
    <property type="protein sequence ID" value="UQS86557.1"/>
    <property type="molecule type" value="Genomic_DNA"/>
</dbReference>
<evidence type="ECO:0000313" key="7">
    <source>
        <dbReference type="Proteomes" id="UP000831181"/>
    </source>
</evidence>
<dbReference type="GO" id="GO:0051304">
    <property type="term" value="P:chromosome separation"/>
    <property type="evidence" value="ECO:0007669"/>
    <property type="project" value="InterPro"/>
</dbReference>
<dbReference type="GO" id="GO:0051301">
    <property type="term" value="P:cell division"/>
    <property type="evidence" value="ECO:0007669"/>
    <property type="project" value="UniProtKB-KW"/>
</dbReference>
<dbReference type="PIRSF" id="PIRSF019345">
    <property type="entry name" value="ScpB"/>
    <property type="match status" value="1"/>
</dbReference>
<accession>A0A976RRM0</accession>
<dbReference type="RefSeq" id="WP_260116359.1">
    <property type="nucleotide sequence ID" value="NZ_CP093361.1"/>
</dbReference>
<sequence length="176" mass="19774">MNSNLARIEALIYVTGETGISIDQIQKQLNLSLEEVTTLLKQLTFKYQSDDESGLQVINFDQRYQITTKPELNPDLKRLYSDDNHRILTQASLEGLTIIAYNQPITRVEVDDIRGVNSSAIIQKLFKQGLITTAGKSNVAGNPRLYKTTDLFLNLFGLNSLDDLPPMDLDNDLKGE</sequence>
<reference evidence="6" key="1">
    <citation type="journal article" date="2022" name="Int. J. Syst. Evol. Microbiol.">
        <title>Apilactobacillus apisilvae sp. nov., Nicolia spurrieriana gen. nov. sp. nov., Bombilactobacillus folatiphilus sp. nov. and Bombilactobacillus thymidiniphilus sp. nov., four new lactic acid bacterial isolates from stingless bees Tetragonula carbonaria and Austroplebeia australis.</title>
        <authorList>
            <person name="Oliphant S.A."/>
            <person name="Watson-Haigh N.S."/>
            <person name="Sumby K.M."/>
            <person name="Gardner J."/>
            <person name="Groom S."/>
            <person name="Jiranek V."/>
        </authorList>
    </citation>
    <scope>NUCLEOTIDE SEQUENCE</scope>
    <source>
        <strain evidence="6">SGEP1_A5</strain>
    </source>
</reference>
<evidence type="ECO:0000256" key="4">
    <source>
        <dbReference type="ARBA" id="ARBA00023306"/>
    </source>
</evidence>
<dbReference type="HAMAP" id="MF_01804">
    <property type="entry name" value="ScpB"/>
    <property type="match status" value="1"/>
</dbReference>
<proteinExistence type="inferred from homology"/>
<dbReference type="InterPro" id="IPR036390">
    <property type="entry name" value="WH_DNA-bd_sf"/>
</dbReference>
<dbReference type="SUPFAM" id="SSF46785">
    <property type="entry name" value="Winged helix' DNA-binding domain"/>
    <property type="match status" value="2"/>
</dbReference>
<evidence type="ECO:0000256" key="5">
    <source>
        <dbReference type="HAMAP-Rule" id="MF_01804"/>
    </source>
</evidence>
<keyword evidence="4 5" id="KW-0131">Cell cycle</keyword>
<organism evidence="6 7">
    <name type="scientific">Nicoliella spurrieriana</name>
    <dbReference type="NCBI Taxonomy" id="2925830"/>
    <lineage>
        <taxon>Bacteria</taxon>
        <taxon>Bacillati</taxon>
        <taxon>Bacillota</taxon>
        <taxon>Bacilli</taxon>
        <taxon>Lactobacillales</taxon>
        <taxon>Lactobacillaceae</taxon>
        <taxon>Nicoliella</taxon>
    </lineage>
</organism>
<evidence type="ECO:0000256" key="3">
    <source>
        <dbReference type="ARBA" id="ARBA00022829"/>
    </source>
</evidence>
<comment type="function">
    <text evidence="5">Participates in chromosomal partition during cell division. May act via the formation of a condensin-like complex containing Smc and ScpA that pull DNA away from mid-cell into both cell halves.</text>
</comment>
<keyword evidence="7" id="KW-1185">Reference proteome</keyword>
<comment type="subcellular location">
    <subcellularLocation>
        <location evidence="5">Cytoplasm</location>
    </subcellularLocation>
    <text evidence="5">Associated with two foci at the outer edges of the nucleoid region in young cells, and at four foci within both cell halves in older cells.</text>
</comment>
<dbReference type="GO" id="GO:0005737">
    <property type="term" value="C:cytoplasm"/>
    <property type="evidence" value="ECO:0007669"/>
    <property type="project" value="UniProtKB-SubCell"/>
</dbReference>
<evidence type="ECO:0000256" key="1">
    <source>
        <dbReference type="ARBA" id="ARBA00022490"/>
    </source>
</evidence>
<dbReference type="GO" id="GO:0006260">
    <property type="term" value="P:DNA replication"/>
    <property type="evidence" value="ECO:0007669"/>
    <property type="project" value="UniProtKB-UniRule"/>
</dbReference>
<keyword evidence="2 5" id="KW-0132">Cell division</keyword>
<dbReference type="InterPro" id="IPR005234">
    <property type="entry name" value="ScpB_csome_segregation"/>
</dbReference>
<comment type="subunit">
    <text evidence="5">Homodimer. Homodimerization may be required to stabilize the binding of ScpA to the Smc head domains. Component of a cohesin-like complex composed of ScpA, ScpB and the Smc homodimer, in which ScpA and ScpB bind to the head domain of Smc. The presence of the three proteins is required for the association of the complex with DNA.</text>
</comment>
<keyword evidence="1 5" id="KW-0963">Cytoplasm</keyword>
<dbReference type="PANTHER" id="PTHR34298:SF2">
    <property type="entry name" value="SEGREGATION AND CONDENSATION PROTEIN B"/>
    <property type="match status" value="1"/>
</dbReference>
<keyword evidence="3 5" id="KW-0159">Chromosome partition</keyword>
<dbReference type="Pfam" id="PF04079">
    <property type="entry name" value="SMC_ScpB"/>
    <property type="match status" value="1"/>
</dbReference>
<dbReference type="Gene3D" id="1.10.10.10">
    <property type="entry name" value="Winged helix-like DNA-binding domain superfamily/Winged helix DNA-binding domain"/>
    <property type="match status" value="2"/>
</dbReference>
<dbReference type="AlphaFoldDB" id="A0A976RRM0"/>
<name>A0A976RRM0_9LACO</name>
<protein>
    <recommendedName>
        <fullName evidence="5">Segregation and condensation protein B</fullName>
    </recommendedName>
</protein>
<dbReference type="PANTHER" id="PTHR34298">
    <property type="entry name" value="SEGREGATION AND CONDENSATION PROTEIN B"/>
    <property type="match status" value="1"/>
</dbReference>
<dbReference type="InterPro" id="IPR036388">
    <property type="entry name" value="WH-like_DNA-bd_sf"/>
</dbReference>
<evidence type="ECO:0000313" key="6">
    <source>
        <dbReference type="EMBL" id="UQS86557.1"/>
    </source>
</evidence>
<dbReference type="NCBIfam" id="TIGR00281">
    <property type="entry name" value="SMC-Scp complex subunit ScpB"/>
    <property type="match status" value="1"/>
</dbReference>